<evidence type="ECO:0000256" key="1">
    <source>
        <dbReference type="SAM" id="MobiDB-lite"/>
    </source>
</evidence>
<feature type="compositionally biased region" description="Basic residues" evidence="1">
    <location>
        <begin position="8"/>
        <end position="19"/>
    </location>
</feature>
<dbReference type="PANTHER" id="PTHR28219:SF1">
    <property type="entry name" value="UPF0642 PROTEIN YBL028C"/>
    <property type="match status" value="1"/>
</dbReference>
<sequence length="155" mass="17685">MAKGLRSSVKKSNRSKLRTRVFEPVENARLERLHQKLLETAQQPKPETAKEKEMDLDSAEGSNHYMPSQIAHTLISDSTDADAVANDASKEEDFPKDMNVDGVNASKRKHKDRKTVRKAKMERRKKPKNQISFPTTRGKGALKPFSESRVRKRRS</sequence>
<dbReference type="PANTHER" id="PTHR28219">
    <property type="entry name" value="UPF0642 PROTEIN YBL028C"/>
    <property type="match status" value="1"/>
</dbReference>
<dbReference type="InterPro" id="IPR019434">
    <property type="entry name" value="DUF2423"/>
</dbReference>
<feature type="region of interest" description="Disordered" evidence="1">
    <location>
        <begin position="1"/>
        <end position="20"/>
    </location>
</feature>
<keyword evidence="4" id="KW-1185">Reference proteome</keyword>
<evidence type="ECO:0000313" key="4">
    <source>
        <dbReference type="Proteomes" id="UP001521785"/>
    </source>
</evidence>
<feature type="region of interest" description="Disordered" evidence="1">
    <location>
        <begin position="37"/>
        <end position="64"/>
    </location>
</feature>
<proteinExistence type="predicted"/>
<comment type="caution">
    <text evidence="3">The sequence shown here is derived from an EMBL/GenBank/DDBJ whole genome shotgun (WGS) entry which is preliminary data.</text>
</comment>
<feature type="domain" description="DUF2423" evidence="2">
    <location>
        <begin position="1"/>
        <end position="44"/>
    </location>
</feature>
<gene>
    <name evidence="3" type="ORF">SLS60_003325</name>
</gene>
<dbReference type="EMBL" id="JAKJXO020000003">
    <property type="protein sequence ID" value="KAL1608384.1"/>
    <property type="molecule type" value="Genomic_DNA"/>
</dbReference>
<feature type="region of interest" description="Disordered" evidence="1">
    <location>
        <begin position="81"/>
        <end position="155"/>
    </location>
</feature>
<reference evidence="3 4" key="1">
    <citation type="submission" date="2024-02" db="EMBL/GenBank/DDBJ databases">
        <title>De novo assembly and annotation of 12 fungi associated with fruit tree decline syndrome in Ontario, Canada.</title>
        <authorList>
            <person name="Sulman M."/>
            <person name="Ellouze W."/>
            <person name="Ilyukhin E."/>
        </authorList>
    </citation>
    <scope>NUCLEOTIDE SEQUENCE [LARGE SCALE GENOMIC DNA]</scope>
    <source>
        <strain evidence="3 4">M42-189</strain>
    </source>
</reference>
<feature type="compositionally biased region" description="Basic and acidic residues" evidence="1">
    <location>
        <begin position="88"/>
        <end position="99"/>
    </location>
</feature>
<dbReference type="Pfam" id="PF10338">
    <property type="entry name" value="YBL028C_N"/>
    <property type="match status" value="1"/>
</dbReference>
<protein>
    <recommendedName>
        <fullName evidence="2">DUF2423 domain-containing protein</fullName>
    </recommendedName>
</protein>
<name>A0ABR3RWC0_9PLEO</name>
<dbReference type="Proteomes" id="UP001521785">
    <property type="component" value="Unassembled WGS sequence"/>
</dbReference>
<feature type="compositionally biased region" description="Basic residues" evidence="1">
    <location>
        <begin position="106"/>
        <end position="128"/>
    </location>
</feature>
<evidence type="ECO:0000313" key="3">
    <source>
        <dbReference type="EMBL" id="KAL1608384.1"/>
    </source>
</evidence>
<accession>A0ABR3RWC0</accession>
<evidence type="ECO:0000259" key="2">
    <source>
        <dbReference type="Pfam" id="PF10338"/>
    </source>
</evidence>
<organism evidence="3 4">
    <name type="scientific">Paraconiothyrium brasiliense</name>
    <dbReference type="NCBI Taxonomy" id="300254"/>
    <lineage>
        <taxon>Eukaryota</taxon>
        <taxon>Fungi</taxon>
        <taxon>Dikarya</taxon>
        <taxon>Ascomycota</taxon>
        <taxon>Pezizomycotina</taxon>
        <taxon>Dothideomycetes</taxon>
        <taxon>Pleosporomycetidae</taxon>
        <taxon>Pleosporales</taxon>
        <taxon>Massarineae</taxon>
        <taxon>Didymosphaeriaceae</taxon>
        <taxon>Paraconiothyrium</taxon>
    </lineage>
</organism>